<gene>
    <name evidence="2" type="ORF">GCM10010468_44960</name>
</gene>
<accession>A0ABP6QCS6</accession>
<reference evidence="3" key="1">
    <citation type="journal article" date="2019" name="Int. J. Syst. Evol. Microbiol.">
        <title>The Global Catalogue of Microorganisms (GCM) 10K type strain sequencing project: providing services to taxonomists for standard genome sequencing and annotation.</title>
        <authorList>
            <consortium name="The Broad Institute Genomics Platform"/>
            <consortium name="The Broad Institute Genome Sequencing Center for Infectious Disease"/>
            <person name="Wu L."/>
            <person name="Ma J."/>
        </authorList>
    </citation>
    <scope>NUCLEOTIDE SEQUENCE [LARGE SCALE GENOMIC DNA]</scope>
    <source>
        <strain evidence="3">JCM 9377</strain>
    </source>
</reference>
<evidence type="ECO:0000256" key="1">
    <source>
        <dbReference type="SAM" id="MobiDB-lite"/>
    </source>
</evidence>
<organism evidence="2 3">
    <name type="scientific">Actinocorallia longicatena</name>
    <dbReference type="NCBI Taxonomy" id="111803"/>
    <lineage>
        <taxon>Bacteria</taxon>
        <taxon>Bacillati</taxon>
        <taxon>Actinomycetota</taxon>
        <taxon>Actinomycetes</taxon>
        <taxon>Streptosporangiales</taxon>
        <taxon>Thermomonosporaceae</taxon>
        <taxon>Actinocorallia</taxon>
    </lineage>
</organism>
<dbReference type="RefSeq" id="WP_344831534.1">
    <property type="nucleotide sequence ID" value="NZ_BAAAUV010000011.1"/>
</dbReference>
<protein>
    <submittedName>
        <fullName evidence="2">Uncharacterized protein</fullName>
    </submittedName>
</protein>
<sequence length="255" mass="26770">MGTGQDRGTGPSSAVVAAFWDDMRMAFEAAGPPTYPRLVRIMKEQAARNGGRTLGKSALQSMMTGKNIGLPCWEVLSAVISALHVAAAETRLDPADVGGIPDWHARLLDAKNGSAEPVHGDSPASSGEAAPPLSLVGKVHPVDVVLRHQPEDGGPENEDVLYELTMAAHDEDHPDHGQAAFGLAVLAMCRGGAAEGEHWLKVSALAGCEPARALICARDRHADAVAAARKISDTHMTEGRIELALVFLKATRTAA</sequence>
<keyword evidence="3" id="KW-1185">Reference proteome</keyword>
<evidence type="ECO:0000313" key="3">
    <source>
        <dbReference type="Proteomes" id="UP001501237"/>
    </source>
</evidence>
<evidence type="ECO:0000313" key="2">
    <source>
        <dbReference type="EMBL" id="GAA3220402.1"/>
    </source>
</evidence>
<name>A0ABP6QCS6_9ACTN</name>
<dbReference type="Proteomes" id="UP001501237">
    <property type="component" value="Unassembled WGS sequence"/>
</dbReference>
<proteinExistence type="predicted"/>
<dbReference type="EMBL" id="BAAAUV010000011">
    <property type="protein sequence ID" value="GAA3220402.1"/>
    <property type="molecule type" value="Genomic_DNA"/>
</dbReference>
<feature type="region of interest" description="Disordered" evidence="1">
    <location>
        <begin position="113"/>
        <end position="133"/>
    </location>
</feature>
<comment type="caution">
    <text evidence="2">The sequence shown here is derived from an EMBL/GenBank/DDBJ whole genome shotgun (WGS) entry which is preliminary data.</text>
</comment>